<evidence type="ECO:0000313" key="2">
    <source>
        <dbReference type="EMBL" id="KAK3779845.1"/>
    </source>
</evidence>
<organism evidence="2 3">
    <name type="scientific">Elysia crispata</name>
    <name type="common">lettuce slug</name>
    <dbReference type="NCBI Taxonomy" id="231223"/>
    <lineage>
        <taxon>Eukaryota</taxon>
        <taxon>Metazoa</taxon>
        <taxon>Spiralia</taxon>
        <taxon>Lophotrochozoa</taxon>
        <taxon>Mollusca</taxon>
        <taxon>Gastropoda</taxon>
        <taxon>Heterobranchia</taxon>
        <taxon>Euthyneura</taxon>
        <taxon>Panpulmonata</taxon>
        <taxon>Sacoglossa</taxon>
        <taxon>Placobranchoidea</taxon>
        <taxon>Plakobranchidae</taxon>
        <taxon>Elysia</taxon>
    </lineage>
</organism>
<dbReference type="EMBL" id="JAWDGP010002798">
    <property type="protein sequence ID" value="KAK3779845.1"/>
    <property type="molecule type" value="Genomic_DNA"/>
</dbReference>
<dbReference type="Proteomes" id="UP001283361">
    <property type="component" value="Unassembled WGS sequence"/>
</dbReference>
<sequence>MIILALLAQKALLVWYGEKITICDCLIVDRFYRTSNKIVTGHVSYTRLDGFHALTSLVILDHDSLSASYLPSREGQNEWDRLTQPKLLKESDSCVRSP</sequence>
<keyword evidence="3" id="KW-1185">Reference proteome</keyword>
<gene>
    <name evidence="2" type="ORF">RRG08_020190</name>
</gene>
<protein>
    <submittedName>
        <fullName evidence="2">Uncharacterized protein</fullName>
    </submittedName>
</protein>
<comment type="caution">
    <text evidence="2">The sequence shown here is derived from an EMBL/GenBank/DDBJ whole genome shotgun (WGS) entry which is preliminary data.</text>
</comment>
<name>A0AAE1A2F0_9GAST</name>
<proteinExistence type="predicted"/>
<reference evidence="2" key="1">
    <citation type="journal article" date="2023" name="G3 (Bethesda)">
        <title>A reference genome for the long-term kleptoplast-retaining sea slug Elysia crispata morphotype clarki.</title>
        <authorList>
            <person name="Eastman K.E."/>
            <person name="Pendleton A.L."/>
            <person name="Shaikh M.A."/>
            <person name="Suttiyut T."/>
            <person name="Ogas R."/>
            <person name="Tomko P."/>
            <person name="Gavelis G."/>
            <person name="Widhalm J.R."/>
            <person name="Wisecaver J.H."/>
        </authorList>
    </citation>
    <scope>NUCLEOTIDE SEQUENCE</scope>
    <source>
        <strain evidence="2">ECLA1</strain>
    </source>
</reference>
<dbReference type="AlphaFoldDB" id="A0AAE1A2F0"/>
<evidence type="ECO:0000313" key="3">
    <source>
        <dbReference type="Proteomes" id="UP001283361"/>
    </source>
</evidence>
<evidence type="ECO:0000256" key="1">
    <source>
        <dbReference type="SAM" id="SignalP"/>
    </source>
</evidence>
<keyword evidence="1" id="KW-0732">Signal</keyword>
<feature type="signal peptide" evidence="1">
    <location>
        <begin position="1"/>
        <end position="19"/>
    </location>
</feature>
<feature type="chain" id="PRO_5042211355" evidence="1">
    <location>
        <begin position="20"/>
        <end position="98"/>
    </location>
</feature>
<accession>A0AAE1A2F0</accession>